<accession>A0A553HY28</accession>
<sequence length="361" mass="41676">MGQVLSWLWKGHFMRPTGLLSNTPVEVFLLISEQLSADALAALSLTCRSFYSILKARIQLHGTDREALLLLLEKDLGDKLYYCPFCSRLHPFSPSWTPVDINLKARENQSCCYERCPAWGQAFRLSHSSQYNLGYHLARLVMNRHLFGAPNGLPLDSLHRRFVEFQDYDTRPWNQDLSFKIVDNELFLRAVHVFYARDSASFAAASGHQNHYICPHIITAVPPGRNLYGLNEISELKDHRLHRLIPCREALRHCSRCLTDFQITVERVKGCERPPGTPQRGWISHGSRVHRWYEVESYKTPNTIGWQIAIIAYHQFGSCRSPQDWKWKAMSPGIESMTSRRNTVDYPPGAVIRKWKQSIRP</sequence>
<dbReference type="AlphaFoldDB" id="A0A553HY28"/>
<proteinExistence type="predicted"/>
<organism evidence="1 2">
    <name type="scientific">Xylaria flabelliformis</name>
    <dbReference type="NCBI Taxonomy" id="2512241"/>
    <lineage>
        <taxon>Eukaryota</taxon>
        <taxon>Fungi</taxon>
        <taxon>Dikarya</taxon>
        <taxon>Ascomycota</taxon>
        <taxon>Pezizomycotina</taxon>
        <taxon>Sordariomycetes</taxon>
        <taxon>Xylariomycetidae</taxon>
        <taxon>Xylariales</taxon>
        <taxon>Xylariaceae</taxon>
        <taxon>Xylaria</taxon>
    </lineage>
</organism>
<dbReference type="OrthoDB" id="3766406at2759"/>
<evidence type="ECO:0000313" key="1">
    <source>
        <dbReference type="EMBL" id="TRX92842.1"/>
    </source>
</evidence>
<evidence type="ECO:0008006" key="3">
    <source>
        <dbReference type="Google" id="ProtNLM"/>
    </source>
</evidence>
<dbReference type="EMBL" id="VFLP01000033">
    <property type="protein sequence ID" value="TRX92842.1"/>
    <property type="molecule type" value="Genomic_DNA"/>
</dbReference>
<keyword evidence="2" id="KW-1185">Reference proteome</keyword>
<evidence type="ECO:0000313" key="2">
    <source>
        <dbReference type="Proteomes" id="UP000319160"/>
    </source>
</evidence>
<name>A0A553HY28_9PEZI</name>
<dbReference type="CDD" id="cd09917">
    <property type="entry name" value="F-box_SF"/>
    <property type="match status" value="1"/>
</dbReference>
<gene>
    <name evidence="1" type="ORF">FHL15_006248</name>
</gene>
<comment type="caution">
    <text evidence="1">The sequence shown here is derived from an EMBL/GenBank/DDBJ whole genome shotgun (WGS) entry which is preliminary data.</text>
</comment>
<dbReference type="Proteomes" id="UP000319160">
    <property type="component" value="Unassembled WGS sequence"/>
</dbReference>
<protein>
    <recommendedName>
        <fullName evidence="3">F-box domain-containing protein</fullName>
    </recommendedName>
</protein>
<dbReference type="STRING" id="2512241.A0A553HY28"/>
<reference evidence="2" key="1">
    <citation type="submission" date="2019-06" db="EMBL/GenBank/DDBJ databases">
        <title>Draft genome sequence of the griseofulvin-producing fungus Xylaria cubensis strain G536.</title>
        <authorList>
            <person name="Mead M.E."/>
            <person name="Raja H.A."/>
            <person name="Steenwyk J.L."/>
            <person name="Knowles S.L."/>
            <person name="Oberlies N.H."/>
            <person name="Rokas A."/>
        </authorList>
    </citation>
    <scope>NUCLEOTIDE SEQUENCE [LARGE SCALE GENOMIC DNA]</scope>
    <source>
        <strain evidence="2">G536</strain>
    </source>
</reference>